<dbReference type="EMBL" id="BAAADV010000001">
    <property type="protein sequence ID" value="GAA0664489.1"/>
    <property type="molecule type" value="Genomic_DNA"/>
</dbReference>
<sequence length="121" mass="13014">MANDSNADGGDSREMGVDFGELDEALEEKSYPVTTGELLDEHGDVELEYEGGRATLSELLEPMGDQEFDSKNDVQQAALNMVGDDAIGRKNYSDRTPPATGEDRQEEGAPGQDTGEGQESL</sequence>
<comment type="caution">
    <text evidence="2">The sequence shown here is derived from an EMBL/GenBank/DDBJ whole genome shotgun (WGS) entry which is preliminary data.</text>
</comment>
<dbReference type="AlphaFoldDB" id="A0AAV3T5G5"/>
<proteinExistence type="predicted"/>
<keyword evidence="3" id="KW-1185">Reference proteome</keyword>
<protein>
    <recommendedName>
        <fullName evidence="4">DUF2795 domain-containing protein</fullName>
    </recommendedName>
</protein>
<gene>
    <name evidence="2" type="ORF">GCM10009020_06720</name>
</gene>
<feature type="region of interest" description="Disordered" evidence="1">
    <location>
        <begin position="1"/>
        <end position="33"/>
    </location>
</feature>
<evidence type="ECO:0000313" key="2">
    <source>
        <dbReference type="EMBL" id="GAA0664489.1"/>
    </source>
</evidence>
<accession>A0AAV3T5G5</accession>
<dbReference type="RefSeq" id="WP_343772448.1">
    <property type="nucleotide sequence ID" value="NZ_BAAADV010000001.1"/>
</dbReference>
<feature type="region of interest" description="Disordered" evidence="1">
    <location>
        <begin position="82"/>
        <end position="121"/>
    </location>
</feature>
<name>A0AAV3T5G5_9EURY</name>
<reference evidence="2 3" key="1">
    <citation type="journal article" date="2019" name="Int. J. Syst. Evol. Microbiol.">
        <title>The Global Catalogue of Microorganisms (GCM) 10K type strain sequencing project: providing services to taxonomists for standard genome sequencing and annotation.</title>
        <authorList>
            <consortium name="The Broad Institute Genomics Platform"/>
            <consortium name="The Broad Institute Genome Sequencing Center for Infectious Disease"/>
            <person name="Wu L."/>
            <person name="Ma J."/>
        </authorList>
    </citation>
    <scope>NUCLEOTIDE SEQUENCE [LARGE SCALE GENOMIC DNA]</scope>
    <source>
        <strain evidence="2 3">JCM 16328</strain>
    </source>
</reference>
<organism evidence="2 3">
    <name type="scientific">Natronoarchaeum mannanilyticum</name>
    <dbReference type="NCBI Taxonomy" id="926360"/>
    <lineage>
        <taxon>Archaea</taxon>
        <taxon>Methanobacteriati</taxon>
        <taxon>Methanobacteriota</taxon>
        <taxon>Stenosarchaea group</taxon>
        <taxon>Halobacteria</taxon>
        <taxon>Halobacteriales</taxon>
        <taxon>Natronoarchaeaceae</taxon>
    </lineage>
</organism>
<evidence type="ECO:0008006" key="4">
    <source>
        <dbReference type="Google" id="ProtNLM"/>
    </source>
</evidence>
<dbReference type="InterPro" id="IPR043899">
    <property type="entry name" value="DUF5789"/>
</dbReference>
<dbReference type="Proteomes" id="UP001500420">
    <property type="component" value="Unassembled WGS sequence"/>
</dbReference>
<evidence type="ECO:0000313" key="3">
    <source>
        <dbReference type="Proteomes" id="UP001500420"/>
    </source>
</evidence>
<dbReference type="Pfam" id="PF19102">
    <property type="entry name" value="DUF5789"/>
    <property type="match status" value="1"/>
</dbReference>
<evidence type="ECO:0000256" key="1">
    <source>
        <dbReference type="SAM" id="MobiDB-lite"/>
    </source>
</evidence>